<dbReference type="GO" id="GO:0007165">
    <property type="term" value="P:signal transduction"/>
    <property type="evidence" value="ECO:0007669"/>
    <property type="project" value="UniProtKB-ARBA"/>
</dbReference>
<gene>
    <name evidence="7" type="ORF">A4X03_0g5214</name>
    <name evidence="6" type="ORF">JKIAZH3_G673</name>
</gene>
<reference evidence="6" key="3">
    <citation type="submission" date="2020-10" db="EMBL/GenBank/DDBJ databases">
        <authorList>
            <person name="Sedaghatjoo S."/>
        </authorList>
    </citation>
    <scope>NUCLEOTIDE SEQUENCE</scope>
    <source>
        <strain evidence="6">AZH3</strain>
    </source>
</reference>
<feature type="compositionally biased region" description="Low complexity" evidence="4">
    <location>
        <begin position="546"/>
        <end position="558"/>
    </location>
</feature>
<organism evidence="7 8">
    <name type="scientific">Tilletia caries</name>
    <name type="common">wheat bunt fungus</name>
    <dbReference type="NCBI Taxonomy" id="13290"/>
    <lineage>
        <taxon>Eukaryota</taxon>
        <taxon>Fungi</taxon>
        <taxon>Dikarya</taxon>
        <taxon>Basidiomycota</taxon>
        <taxon>Ustilaginomycotina</taxon>
        <taxon>Exobasidiomycetes</taxon>
        <taxon>Tilletiales</taxon>
        <taxon>Tilletiaceae</taxon>
        <taxon>Tilletia</taxon>
    </lineage>
</organism>
<evidence type="ECO:0000313" key="7">
    <source>
        <dbReference type="EMBL" id="KAE8256629.1"/>
    </source>
</evidence>
<accession>A0A177UDQ5</accession>
<feature type="region of interest" description="Disordered" evidence="4">
    <location>
        <begin position="632"/>
        <end position="652"/>
    </location>
</feature>
<feature type="compositionally biased region" description="Basic and acidic residues" evidence="4">
    <location>
        <begin position="425"/>
        <end position="443"/>
    </location>
</feature>
<dbReference type="InterPro" id="IPR032640">
    <property type="entry name" value="AMPK1_CBM"/>
</dbReference>
<feature type="region of interest" description="Disordered" evidence="4">
    <location>
        <begin position="1"/>
        <end position="43"/>
    </location>
</feature>
<dbReference type="InterPro" id="IPR013783">
    <property type="entry name" value="Ig-like_fold"/>
</dbReference>
<feature type="compositionally biased region" description="Polar residues" evidence="4">
    <location>
        <begin position="1"/>
        <end position="10"/>
    </location>
</feature>
<dbReference type="GO" id="GO:0005737">
    <property type="term" value="C:cytoplasm"/>
    <property type="evidence" value="ECO:0007669"/>
    <property type="project" value="UniProtKB-SubCell"/>
</dbReference>
<dbReference type="SUPFAM" id="SSF81296">
    <property type="entry name" value="E set domains"/>
    <property type="match status" value="1"/>
</dbReference>
<feature type="region of interest" description="Disordered" evidence="4">
    <location>
        <begin position="270"/>
        <end position="304"/>
    </location>
</feature>
<feature type="compositionally biased region" description="Low complexity" evidence="4">
    <location>
        <begin position="72"/>
        <end position="87"/>
    </location>
</feature>
<dbReference type="GO" id="GO:0031588">
    <property type="term" value="C:nucleotide-activated protein kinase complex"/>
    <property type="evidence" value="ECO:0007669"/>
    <property type="project" value="TreeGrafter"/>
</dbReference>
<feature type="compositionally biased region" description="Low complexity" evidence="4">
    <location>
        <begin position="18"/>
        <end position="27"/>
    </location>
</feature>
<feature type="region of interest" description="Disordered" evidence="4">
    <location>
        <begin position="141"/>
        <end position="229"/>
    </location>
</feature>
<dbReference type="PANTHER" id="PTHR10343:SF84">
    <property type="entry name" value="5'-AMP-ACTIVATED PROTEIN KINASE SUBUNIT BETA-1"/>
    <property type="match status" value="1"/>
</dbReference>
<dbReference type="InterPro" id="IPR006828">
    <property type="entry name" value="ASC_dom"/>
</dbReference>
<comment type="subcellular location">
    <subcellularLocation>
        <location evidence="1">Cytoplasm</location>
    </subcellularLocation>
</comment>
<name>A0A177UDQ5_9BASI</name>
<feature type="region of interest" description="Disordered" evidence="4">
    <location>
        <begin position="399"/>
        <end position="444"/>
    </location>
</feature>
<comment type="caution">
    <text evidence="7">The sequence shown here is derived from an EMBL/GenBank/DDBJ whole genome shotgun (WGS) entry which is preliminary data.</text>
</comment>
<evidence type="ECO:0000256" key="4">
    <source>
        <dbReference type="SAM" id="MobiDB-lite"/>
    </source>
</evidence>
<dbReference type="InterPro" id="IPR050827">
    <property type="entry name" value="CRP1_MDG1_kinase"/>
</dbReference>
<evidence type="ECO:0000256" key="1">
    <source>
        <dbReference type="ARBA" id="ARBA00004496"/>
    </source>
</evidence>
<dbReference type="Proteomes" id="UP000077671">
    <property type="component" value="Unassembled WGS sequence"/>
</dbReference>
<feature type="compositionally biased region" description="Low complexity" evidence="4">
    <location>
        <begin position="530"/>
        <end position="539"/>
    </location>
</feature>
<comment type="similarity">
    <text evidence="2">Belongs to the 5'-AMP-activated protein kinase beta subunit family.</text>
</comment>
<evidence type="ECO:0000313" key="8">
    <source>
        <dbReference type="Proteomes" id="UP000077671"/>
    </source>
</evidence>
<protein>
    <recommendedName>
        <fullName evidence="5">Association with the SNF1 complex (ASC) domain-containing protein</fullName>
    </recommendedName>
</protein>
<dbReference type="EMBL" id="CAJHJG010001813">
    <property type="protein sequence ID" value="CAD6915063.1"/>
    <property type="molecule type" value="Genomic_DNA"/>
</dbReference>
<proteinExistence type="inferred from homology"/>
<feature type="region of interest" description="Disordered" evidence="4">
    <location>
        <begin position="72"/>
        <end position="103"/>
    </location>
</feature>
<dbReference type="CDD" id="cd02859">
    <property type="entry name" value="E_set_AMPKbeta_like_N"/>
    <property type="match status" value="1"/>
</dbReference>
<dbReference type="Gene3D" id="2.60.40.10">
    <property type="entry name" value="Immunoglobulins"/>
    <property type="match status" value="1"/>
</dbReference>
<dbReference type="Pfam" id="PF16561">
    <property type="entry name" value="AMPK1_CBM"/>
    <property type="match status" value="1"/>
</dbReference>
<feature type="region of interest" description="Disordered" evidence="4">
    <location>
        <begin position="468"/>
        <end position="567"/>
    </location>
</feature>
<feature type="compositionally biased region" description="Basic and acidic residues" evidence="4">
    <location>
        <begin position="212"/>
        <end position="223"/>
    </location>
</feature>
<feature type="compositionally biased region" description="Basic and acidic residues" evidence="4">
    <location>
        <begin position="496"/>
        <end position="506"/>
    </location>
</feature>
<dbReference type="SMART" id="SM01010">
    <property type="entry name" value="AMPKBI"/>
    <property type="match status" value="1"/>
</dbReference>
<dbReference type="Proteomes" id="UP000836402">
    <property type="component" value="Unassembled WGS sequence"/>
</dbReference>
<evidence type="ECO:0000259" key="5">
    <source>
        <dbReference type="SMART" id="SM01010"/>
    </source>
</evidence>
<dbReference type="GO" id="GO:0005634">
    <property type="term" value="C:nucleus"/>
    <property type="evidence" value="ECO:0007669"/>
    <property type="project" value="TreeGrafter"/>
</dbReference>
<dbReference type="InterPro" id="IPR037256">
    <property type="entry name" value="ASC_dom_sf"/>
</dbReference>
<dbReference type="Gene3D" id="6.20.250.60">
    <property type="match status" value="1"/>
</dbReference>
<keyword evidence="9" id="KW-1185">Reference proteome</keyword>
<dbReference type="Pfam" id="PF04739">
    <property type="entry name" value="AMPKBI"/>
    <property type="match status" value="1"/>
</dbReference>
<dbReference type="GO" id="GO:0019901">
    <property type="term" value="F:protein kinase binding"/>
    <property type="evidence" value="ECO:0007669"/>
    <property type="project" value="TreeGrafter"/>
</dbReference>
<reference evidence="7" key="2">
    <citation type="journal article" date="2019" name="IMA Fungus">
        <title>Genome sequencing and comparison of five Tilletia species to identify candidate genes for the detection of regulated species infecting wheat.</title>
        <authorList>
            <person name="Nguyen H.D.T."/>
            <person name="Sultana T."/>
            <person name="Kesanakurti P."/>
            <person name="Hambleton S."/>
        </authorList>
    </citation>
    <scope>NUCLEOTIDE SEQUENCE</scope>
    <source>
        <strain evidence="7">DAOMC 238032</strain>
    </source>
</reference>
<feature type="domain" description="Association with the SNF1 complex (ASC)" evidence="5">
    <location>
        <begin position="598"/>
        <end position="718"/>
    </location>
</feature>
<evidence type="ECO:0000313" key="9">
    <source>
        <dbReference type="Proteomes" id="UP000836402"/>
    </source>
</evidence>
<evidence type="ECO:0000256" key="3">
    <source>
        <dbReference type="ARBA" id="ARBA00022490"/>
    </source>
</evidence>
<dbReference type="PANTHER" id="PTHR10343">
    <property type="entry name" value="5'-AMP-ACTIVATED PROTEIN KINASE , BETA SUBUNIT"/>
    <property type="match status" value="1"/>
</dbReference>
<dbReference type="SUPFAM" id="SSF160219">
    <property type="entry name" value="AMPKBI-like"/>
    <property type="match status" value="1"/>
</dbReference>
<dbReference type="AlphaFoldDB" id="A0A177UDQ5"/>
<evidence type="ECO:0000256" key="2">
    <source>
        <dbReference type="ARBA" id="ARBA00010926"/>
    </source>
</evidence>
<evidence type="ECO:0000313" key="6">
    <source>
        <dbReference type="EMBL" id="CAD6915063.1"/>
    </source>
</evidence>
<dbReference type="EMBL" id="LWDD02000798">
    <property type="protein sequence ID" value="KAE8256629.1"/>
    <property type="molecule type" value="Genomic_DNA"/>
</dbReference>
<keyword evidence="3" id="KW-0963">Cytoplasm</keyword>
<dbReference type="InterPro" id="IPR014756">
    <property type="entry name" value="Ig_E-set"/>
</dbReference>
<reference evidence="7" key="1">
    <citation type="submission" date="2016-04" db="EMBL/GenBank/DDBJ databases">
        <authorList>
            <person name="Nguyen H.D."/>
            <person name="Kesanakurti P."/>
            <person name="Cullis J."/>
            <person name="Levesque C.A."/>
            <person name="Hambleton S."/>
        </authorList>
    </citation>
    <scope>NUCLEOTIDE SEQUENCE</scope>
    <source>
        <strain evidence="7">DAOMC 238032</strain>
    </source>
</reference>
<dbReference type="FunFam" id="2.60.40.10:FF:000562">
    <property type="entry name" value="Snf1 kinase complex beta-subunit Gal83"/>
    <property type="match status" value="1"/>
</dbReference>
<feature type="compositionally biased region" description="Low complexity" evidence="4">
    <location>
        <begin position="167"/>
        <end position="176"/>
    </location>
</feature>
<sequence length="719" mass="75478">MGNTASTLQTPDGGAGGPRSRSPSVRRSIARAHGGGETLSASTSLSLAASSALQQQEKLAAAVAAAAAATPAPASASASASATGGARTAHRSRTSTHDSQQRSPQHFFVPLPTLSHPHPQSHVYAFANQASLEPILSAVHSHPFSSPTSPGPDDYERVTTTSRSRPGSAGAGASSADVERLAGAATPRSRSRSVKTSSSSQRNRAESPSTKFDTDPIGEERSGQDVVPVKDALGRTLTAALPSYLRIPTTSMGDDENTLAYYNIPTADGGSQDLGSGGDTVDPSSGAAGQGSQRKRTSLMANPSGATNSAVPFMAILLTWRGGGHNVSVTGTFANEWRSRIPLSRVETGSRKERGNFSCLLHLPPGTHRLKFLVDDRWKVSPDLSTATDGEGNLVNYVEIPNVGPDHSGPLSAPGEDLPEDGDGDGGKTEDEAERTRGDDDIRFPPAYLRASRLGKFGLVKIADAEGGGQPTYGLQSPAGGQEQELVEPSSQHPAHGKDSSDHTVADDPTAASLDGIVHSSHPPNDERAAAATRPGATPGDDKRTSYYAESTTSSSGTAGPGNQHTDLKITPMYARFDLDDDRPRASLDDVFGDDLKSKAEADSWTHEIPEVIIQAQIAEEREHERLEAYAKQGKHAHEHHSSLPGPPSLPRQLEKVILNSGPAGLEGAVDDNSVLPAPNHVVLSHLTASSIRKGVLAVGTTTRYKRKYVTTVFHRPVK</sequence>